<proteinExistence type="predicted"/>
<dbReference type="EMBL" id="LT828648">
    <property type="protein sequence ID" value="SLM48383.1"/>
    <property type="molecule type" value="Genomic_DNA"/>
</dbReference>
<accession>A0A1W1I6C0</accession>
<evidence type="ECO:0000313" key="2">
    <source>
        <dbReference type="Proteomes" id="UP000192042"/>
    </source>
</evidence>
<protein>
    <submittedName>
        <fullName evidence="1">Uncharacterized protein</fullName>
    </submittedName>
</protein>
<name>A0A1W1I6C0_9BACT</name>
<dbReference type="Proteomes" id="UP000192042">
    <property type="component" value="Chromosome I"/>
</dbReference>
<dbReference type="KEGG" id="nja:NSJP_2211"/>
<keyword evidence="2" id="KW-1185">Reference proteome</keyword>
<organism evidence="1 2">
    <name type="scientific">Nitrospira japonica</name>
    <dbReference type="NCBI Taxonomy" id="1325564"/>
    <lineage>
        <taxon>Bacteria</taxon>
        <taxon>Pseudomonadati</taxon>
        <taxon>Nitrospirota</taxon>
        <taxon>Nitrospiria</taxon>
        <taxon>Nitrospirales</taxon>
        <taxon>Nitrospiraceae</taxon>
        <taxon>Nitrospira</taxon>
    </lineage>
</organism>
<dbReference type="AlphaFoldDB" id="A0A1W1I6C0"/>
<sequence length="185" mass="20477">MGQRIGSQDNPASHSLLHMRLAWVHAGISIRCLRMMTFYGALLGYLCSQTHLLSAACAEETEHEPANSRTPAQEGIRKYRELESVVDGPILLSAVDIDPAGQFHGQYFVFGKVGHQAFGETLTTYPADSSVYLRATPSPLQGIQLRQLCHVMGESRMTLRETFGHGFSRYDEPVGSKPTRRGVRS</sequence>
<gene>
    <name evidence="1" type="ORF">NSJP_2211</name>
</gene>
<evidence type="ECO:0000313" key="1">
    <source>
        <dbReference type="EMBL" id="SLM48383.1"/>
    </source>
</evidence>
<dbReference type="STRING" id="1325564.NSJP_2211"/>
<reference evidence="1 2" key="1">
    <citation type="submission" date="2017-03" db="EMBL/GenBank/DDBJ databases">
        <authorList>
            <person name="Afonso C.L."/>
            <person name="Miller P.J."/>
            <person name="Scott M.A."/>
            <person name="Spackman E."/>
            <person name="Goraichik I."/>
            <person name="Dimitrov K.M."/>
            <person name="Suarez D.L."/>
            <person name="Swayne D.E."/>
        </authorList>
    </citation>
    <scope>NUCLEOTIDE SEQUENCE [LARGE SCALE GENOMIC DNA]</scope>
    <source>
        <strain evidence="1">Genome sequencing of Nitrospira japonica strain NJ11</strain>
    </source>
</reference>